<reference evidence="1" key="1">
    <citation type="submission" date="2023-06" db="EMBL/GenBank/DDBJ databases">
        <title>Genome-scale phylogeny and comparative genomics of the fungal order Sordariales.</title>
        <authorList>
            <consortium name="Lawrence Berkeley National Laboratory"/>
            <person name="Hensen N."/>
            <person name="Bonometti L."/>
            <person name="Westerberg I."/>
            <person name="Brannstrom I.O."/>
            <person name="Guillou S."/>
            <person name="Cros-Aarteil S."/>
            <person name="Calhoun S."/>
            <person name="Haridas S."/>
            <person name="Kuo A."/>
            <person name="Mondo S."/>
            <person name="Pangilinan J."/>
            <person name="Riley R."/>
            <person name="LaButti K."/>
            <person name="Andreopoulos B."/>
            <person name="Lipzen A."/>
            <person name="Chen C."/>
            <person name="Yanf M."/>
            <person name="Daum C."/>
            <person name="Ng V."/>
            <person name="Clum A."/>
            <person name="Steindorff A."/>
            <person name="Ohm R."/>
            <person name="Martin F."/>
            <person name="Silar P."/>
            <person name="Natvig D."/>
            <person name="Lalanne C."/>
            <person name="Gautier V."/>
            <person name="Ament-velasquez S.L."/>
            <person name="Kruys A."/>
            <person name="Hutchinson M.I."/>
            <person name="Powell A.J."/>
            <person name="Barry K."/>
            <person name="Miller A.N."/>
            <person name="Grigoriev I.V."/>
            <person name="Debuchy R."/>
            <person name="Gladieux P."/>
            <person name="Thoren M.H."/>
            <person name="Johannesson H."/>
        </authorList>
    </citation>
    <scope>NUCLEOTIDE SEQUENCE</scope>
    <source>
        <strain evidence="1">SMH3187-1</strain>
    </source>
</reference>
<proteinExistence type="predicted"/>
<gene>
    <name evidence="1" type="ORF">B0T18DRAFT_406033</name>
</gene>
<dbReference type="EMBL" id="JAUKUD010000003">
    <property type="protein sequence ID" value="KAK0749204.1"/>
    <property type="molecule type" value="Genomic_DNA"/>
</dbReference>
<dbReference type="AlphaFoldDB" id="A0AA40K7U3"/>
<accession>A0AA40K7U3</accession>
<organism evidence="1 2">
    <name type="scientific">Schizothecium vesticola</name>
    <dbReference type="NCBI Taxonomy" id="314040"/>
    <lineage>
        <taxon>Eukaryota</taxon>
        <taxon>Fungi</taxon>
        <taxon>Dikarya</taxon>
        <taxon>Ascomycota</taxon>
        <taxon>Pezizomycotina</taxon>
        <taxon>Sordariomycetes</taxon>
        <taxon>Sordariomycetidae</taxon>
        <taxon>Sordariales</taxon>
        <taxon>Schizotheciaceae</taxon>
        <taxon>Schizothecium</taxon>
    </lineage>
</organism>
<name>A0AA40K7U3_9PEZI</name>
<dbReference type="Proteomes" id="UP001172155">
    <property type="component" value="Unassembled WGS sequence"/>
</dbReference>
<feature type="non-terminal residue" evidence="1">
    <location>
        <position position="1"/>
    </location>
</feature>
<keyword evidence="2" id="KW-1185">Reference proteome</keyword>
<evidence type="ECO:0000313" key="2">
    <source>
        <dbReference type="Proteomes" id="UP001172155"/>
    </source>
</evidence>
<evidence type="ECO:0000313" key="1">
    <source>
        <dbReference type="EMBL" id="KAK0749204.1"/>
    </source>
</evidence>
<comment type="caution">
    <text evidence="1">The sequence shown here is derived from an EMBL/GenBank/DDBJ whole genome shotgun (WGS) entry which is preliminary data.</text>
</comment>
<sequence length="73" mass="7956">MLRCIGSLLCCDFARTSLASQLRAPLSVKNQSQPTFASVGPVLQFRSRMPHHGMNCSGLGDDMTKRSATRCRG</sequence>
<protein>
    <submittedName>
        <fullName evidence="1">Uncharacterized protein</fullName>
    </submittedName>
</protein>